<keyword evidence="4" id="KW-0963">Cytoplasm</keyword>
<dbReference type="PANTHER" id="PTHR30457:SF0">
    <property type="entry name" value="PHOSPHATASE, PUTATIVE (AFU_ORTHOLOGUE AFUA_4G01070)-RELATED"/>
    <property type="match status" value="1"/>
</dbReference>
<sequence length="256" mass="27750">MNILITNDDGLTSNGIIAARNSVEDLGQTTLVAPLTQQSGVGHAITLMKPLRAIKTELSDKTYGYAVTGTPTDCVILAVKSIMDKKPDLIISGMNIGENLSRSITTSGTLGATFEAASFGIPAIAVSLQVNREDLKFRTGVNFIDYSHAESIVNKLAKKVIKHGMPEGVDILNLNIPANPDSDEIIQSNFADRMFSTDVEKRIDPYGHPYYWIVGDLIDDGIEGTDVHTLHILNQPAVTPISIDMDAQVNISKWLD</sequence>
<evidence type="ECO:0000256" key="3">
    <source>
        <dbReference type="ARBA" id="ARBA00022801"/>
    </source>
</evidence>
<feature type="binding site" evidence="4">
    <location>
        <position position="95"/>
    </location>
    <ligand>
        <name>a divalent metal cation</name>
        <dbReference type="ChEBI" id="CHEBI:60240"/>
    </ligand>
</feature>
<proteinExistence type="inferred from homology"/>
<dbReference type="GO" id="GO:0000166">
    <property type="term" value="F:nucleotide binding"/>
    <property type="evidence" value="ECO:0007669"/>
    <property type="project" value="UniProtKB-KW"/>
</dbReference>
<dbReference type="NCBIfam" id="NF001491">
    <property type="entry name" value="PRK00346.2-1"/>
    <property type="match status" value="1"/>
</dbReference>
<dbReference type="SMR" id="A0A328QB21"/>
<gene>
    <name evidence="4" type="primary">surE</name>
    <name evidence="6" type="ORF">CA615_00095</name>
</gene>
<dbReference type="Gene3D" id="3.40.1210.10">
    <property type="entry name" value="Survival protein SurE-like phosphatase/nucleotidase"/>
    <property type="match status" value="1"/>
</dbReference>
<dbReference type="AlphaFoldDB" id="A0A328QB21"/>
<dbReference type="GO" id="GO:0046872">
    <property type="term" value="F:metal ion binding"/>
    <property type="evidence" value="ECO:0007669"/>
    <property type="project" value="UniProtKB-UniRule"/>
</dbReference>
<feature type="binding site" evidence="4">
    <location>
        <position position="39"/>
    </location>
    <ligand>
        <name>a divalent metal cation</name>
        <dbReference type="ChEBI" id="CHEBI:60240"/>
    </ligand>
</feature>
<comment type="caution">
    <text evidence="6">The sequence shown here is derived from an EMBL/GenBank/DDBJ whole genome shotgun (WGS) entry which is preliminary data.</text>
</comment>
<dbReference type="InterPro" id="IPR030048">
    <property type="entry name" value="SurE"/>
</dbReference>
<dbReference type="Pfam" id="PF01975">
    <property type="entry name" value="SurE"/>
    <property type="match status" value="1"/>
</dbReference>
<dbReference type="GeneID" id="41324593"/>
<evidence type="ECO:0000256" key="4">
    <source>
        <dbReference type="HAMAP-Rule" id="MF_00060"/>
    </source>
</evidence>
<comment type="function">
    <text evidence="4">Nucleotidase that shows phosphatase activity on nucleoside 5'-monophosphates.</text>
</comment>
<feature type="domain" description="Survival protein SurE-like phosphatase/nucleotidase" evidence="5">
    <location>
        <begin position="3"/>
        <end position="182"/>
    </location>
</feature>
<dbReference type="InterPro" id="IPR036523">
    <property type="entry name" value="SurE-like_sf"/>
</dbReference>
<evidence type="ECO:0000256" key="1">
    <source>
        <dbReference type="ARBA" id="ARBA00011062"/>
    </source>
</evidence>
<evidence type="ECO:0000313" key="7">
    <source>
        <dbReference type="Proteomes" id="UP000248557"/>
    </source>
</evidence>
<dbReference type="GeneID" id="3855646"/>
<accession>A0A328QB21</accession>
<dbReference type="SUPFAM" id="SSF64167">
    <property type="entry name" value="SurE-like"/>
    <property type="match status" value="1"/>
</dbReference>
<comment type="catalytic activity">
    <reaction evidence="4">
        <text>a ribonucleoside 5'-phosphate + H2O = a ribonucleoside + phosphate</text>
        <dbReference type="Rhea" id="RHEA:12484"/>
        <dbReference type="ChEBI" id="CHEBI:15377"/>
        <dbReference type="ChEBI" id="CHEBI:18254"/>
        <dbReference type="ChEBI" id="CHEBI:43474"/>
        <dbReference type="ChEBI" id="CHEBI:58043"/>
        <dbReference type="EC" id="3.1.3.5"/>
    </reaction>
</comment>
<comment type="similarity">
    <text evidence="1 4">Belongs to the SurE nucleotidase family.</text>
</comment>
<feature type="binding site" evidence="4">
    <location>
        <position position="8"/>
    </location>
    <ligand>
        <name>a divalent metal cation</name>
        <dbReference type="ChEBI" id="CHEBI:60240"/>
    </ligand>
</feature>
<evidence type="ECO:0000256" key="2">
    <source>
        <dbReference type="ARBA" id="ARBA00022723"/>
    </source>
</evidence>
<feature type="binding site" evidence="4">
    <location>
        <position position="9"/>
    </location>
    <ligand>
        <name>a divalent metal cation</name>
        <dbReference type="ChEBI" id="CHEBI:60240"/>
    </ligand>
</feature>
<protein>
    <recommendedName>
        <fullName evidence="4">5'-nucleotidase SurE</fullName>
        <ecNumber evidence="4">3.1.3.5</ecNumber>
    </recommendedName>
    <alternativeName>
        <fullName evidence="4">Nucleoside 5'-monophosphate phosphohydrolase</fullName>
    </alternativeName>
</protein>
<dbReference type="RefSeq" id="WP_011405638.1">
    <property type="nucleotide sequence ID" value="NZ_CATZNA010000087.1"/>
</dbReference>
<dbReference type="HAMAP" id="MF_00060">
    <property type="entry name" value="SurE"/>
    <property type="match status" value="1"/>
</dbReference>
<comment type="subcellular location">
    <subcellularLocation>
        <location evidence="4">Cytoplasm</location>
    </subcellularLocation>
</comment>
<evidence type="ECO:0000313" key="6">
    <source>
        <dbReference type="EMBL" id="RAP03860.1"/>
    </source>
</evidence>
<dbReference type="EC" id="3.1.3.5" evidence="4"/>
<dbReference type="Proteomes" id="UP000248557">
    <property type="component" value="Unassembled WGS sequence"/>
</dbReference>
<reference evidence="6 7" key="1">
    <citation type="submission" date="2017-05" db="EMBL/GenBank/DDBJ databases">
        <title>Host range expansion of the Methanosphaera genus to humans and monogastric animals involves recent and extensive reduction in genome content.</title>
        <authorList>
            <person name="Hoedt E.C."/>
            <person name="Volmer J.G."/>
            <person name="Parks D.H."/>
            <person name="Rosewarne C.P."/>
            <person name="Denman S.E."/>
            <person name="Mcsweeney C.S."/>
            <person name="O Cuiv P."/>
            <person name="Hugenholtz P."/>
            <person name="Tyson G.W."/>
            <person name="Morrison M."/>
        </authorList>
    </citation>
    <scope>NUCLEOTIDE SEQUENCE [LARGE SCALE GENOMIC DNA]</scope>
    <source>
        <strain evidence="6 7">PA5</strain>
    </source>
</reference>
<keyword evidence="2 4" id="KW-0479">Metal-binding</keyword>
<dbReference type="GO" id="GO:0008253">
    <property type="term" value="F:5'-nucleotidase activity"/>
    <property type="evidence" value="ECO:0007669"/>
    <property type="project" value="UniProtKB-UniRule"/>
</dbReference>
<dbReference type="NCBIfam" id="TIGR00087">
    <property type="entry name" value="surE"/>
    <property type="match status" value="1"/>
</dbReference>
<dbReference type="PANTHER" id="PTHR30457">
    <property type="entry name" value="5'-NUCLEOTIDASE SURE"/>
    <property type="match status" value="1"/>
</dbReference>
<comment type="cofactor">
    <cofactor evidence="4">
        <name>a divalent metal cation</name>
        <dbReference type="ChEBI" id="CHEBI:60240"/>
    </cofactor>
    <text evidence="4">Binds 1 divalent metal cation per subunit.</text>
</comment>
<dbReference type="GO" id="GO:0005737">
    <property type="term" value="C:cytoplasm"/>
    <property type="evidence" value="ECO:0007669"/>
    <property type="project" value="UniProtKB-SubCell"/>
</dbReference>
<name>A0A328QB21_9EURY</name>
<evidence type="ECO:0000259" key="5">
    <source>
        <dbReference type="Pfam" id="PF01975"/>
    </source>
</evidence>
<dbReference type="OMA" id="PTGERYW"/>
<keyword evidence="3 4" id="KW-0378">Hydrolase</keyword>
<dbReference type="EMBL" id="NGJK01000002">
    <property type="protein sequence ID" value="RAP03860.1"/>
    <property type="molecule type" value="Genomic_DNA"/>
</dbReference>
<dbReference type="InterPro" id="IPR002828">
    <property type="entry name" value="SurE-like_Pase/nucleotidase"/>
</dbReference>
<keyword evidence="4" id="KW-0547">Nucleotide-binding</keyword>
<organism evidence="6 7">
    <name type="scientific">Methanosphaera stadtmanae</name>
    <dbReference type="NCBI Taxonomy" id="2317"/>
    <lineage>
        <taxon>Archaea</taxon>
        <taxon>Methanobacteriati</taxon>
        <taxon>Methanobacteriota</taxon>
        <taxon>Methanomada group</taxon>
        <taxon>Methanobacteria</taxon>
        <taxon>Methanobacteriales</taxon>
        <taxon>Methanobacteriaceae</taxon>
        <taxon>Methanosphaera</taxon>
    </lineage>
</organism>